<keyword evidence="1" id="KW-0472">Membrane</keyword>
<dbReference type="AlphaFoldDB" id="A0A4R7FD43"/>
<protein>
    <submittedName>
        <fullName evidence="2">Uncharacterized protein</fullName>
    </submittedName>
</protein>
<sequence length="90" mass="9820">MRGTLSRRVDALQGDAVALRDRVVLWALGSGSVLSLLAWHFVHPWAALVVGLLALAVAGIAYRIEKPRIDLDHPEAWRSAEGDSAEHADR</sequence>
<name>A0A4R7FD43_9MICO</name>
<proteinExistence type="predicted"/>
<gene>
    <name evidence="2" type="ORF">CLV52_3381</name>
</gene>
<evidence type="ECO:0000313" key="3">
    <source>
        <dbReference type="Proteomes" id="UP000295344"/>
    </source>
</evidence>
<keyword evidence="1" id="KW-1133">Transmembrane helix</keyword>
<comment type="caution">
    <text evidence="2">The sequence shown here is derived from an EMBL/GenBank/DDBJ whole genome shotgun (WGS) entry which is preliminary data.</text>
</comment>
<reference evidence="2 3" key="1">
    <citation type="submission" date="2019-03" db="EMBL/GenBank/DDBJ databases">
        <title>Genomic Encyclopedia of Archaeal and Bacterial Type Strains, Phase II (KMG-II): from individual species to whole genera.</title>
        <authorList>
            <person name="Goeker M."/>
        </authorList>
    </citation>
    <scope>NUCLEOTIDE SEQUENCE [LARGE SCALE GENOMIC DNA]</scope>
    <source>
        <strain evidence="2 3">DSM 24782</strain>
    </source>
</reference>
<evidence type="ECO:0000256" key="1">
    <source>
        <dbReference type="SAM" id="Phobius"/>
    </source>
</evidence>
<feature type="transmembrane region" description="Helical" evidence="1">
    <location>
        <begin position="45"/>
        <end position="64"/>
    </location>
</feature>
<accession>A0A4R7FD43</accession>
<feature type="transmembrane region" description="Helical" evidence="1">
    <location>
        <begin position="23"/>
        <end position="39"/>
    </location>
</feature>
<dbReference type="EMBL" id="SOAM01000004">
    <property type="protein sequence ID" value="TDS74859.1"/>
    <property type="molecule type" value="Genomic_DNA"/>
</dbReference>
<keyword evidence="3" id="KW-1185">Reference proteome</keyword>
<keyword evidence="1" id="KW-0812">Transmembrane</keyword>
<organism evidence="2 3">
    <name type="scientific">Amnibacterium kyonggiense</name>
    <dbReference type="NCBI Taxonomy" id="595671"/>
    <lineage>
        <taxon>Bacteria</taxon>
        <taxon>Bacillati</taxon>
        <taxon>Actinomycetota</taxon>
        <taxon>Actinomycetes</taxon>
        <taxon>Micrococcales</taxon>
        <taxon>Microbacteriaceae</taxon>
        <taxon>Amnibacterium</taxon>
    </lineage>
</organism>
<dbReference type="Proteomes" id="UP000295344">
    <property type="component" value="Unassembled WGS sequence"/>
</dbReference>
<evidence type="ECO:0000313" key="2">
    <source>
        <dbReference type="EMBL" id="TDS74859.1"/>
    </source>
</evidence>